<proteinExistence type="predicted"/>
<dbReference type="Proteomes" id="UP000240608">
    <property type="component" value="Unassembled WGS sequence"/>
</dbReference>
<evidence type="ECO:0000259" key="1">
    <source>
        <dbReference type="SMART" id="SM00857"/>
    </source>
</evidence>
<dbReference type="SUPFAM" id="SSF53041">
    <property type="entry name" value="Resolvase-like"/>
    <property type="match status" value="1"/>
</dbReference>
<evidence type="ECO:0000313" key="3">
    <source>
        <dbReference type="Proteomes" id="UP000240608"/>
    </source>
</evidence>
<dbReference type="Gene3D" id="3.40.50.1390">
    <property type="entry name" value="Resolvase, N-terminal catalytic domain"/>
    <property type="match status" value="1"/>
</dbReference>
<dbReference type="GO" id="GO:0003677">
    <property type="term" value="F:DNA binding"/>
    <property type="evidence" value="ECO:0007669"/>
    <property type="project" value="InterPro"/>
</dbReference>
<organism evidence="2 3">
    <name type="scientific">Marivirga lumbricoides</name>
    <dbReference type="NCBI Taxonomy" id="1046115"/>
    <lineage>
        <taxon>Bacteria</taxon>
        <taxon>Pseudomonadati</taxon>
        <taxon>Bacteroidota</taxon>
        <taxon>Cytophagia</taxon>
        <taxon>Cytophagales</taxon>
        <taxon>Marivirgaceae</taxon>
        <taxon>Marivirga</taxon>
    </lineage>
</organism>
<dbReference type="InterPro" id="IPR006119">
    <property type="entry name" value="Resolv_N"/>
</dbReference>
<dbReference type="SMART" id="SM00857">
    <property type="entry name" value="Resolvase"/>
    <property type="match status" value="1"/>
</dbReference>
<accession>A0A2T4DR96</accession>
<sequence length="202" mass="23001">MKLFYYTVLNYAFINRAIEFHALRSDKNTISEYCRKEEITIDKWIEIDNNQEEMKIFIKRVRSGDNIFLAHIITLGSSFDNVMQLLNILLKKGTIVFCIEEELQLGKGINSKLLADAFALSAKLEKSITSSRTKIGLDRIRKAGVKLGRPKGSKSKRTKLSGKEKNIKMLLKGRVSISAIARLFKVSRITVQNFIDNNNLDG</sequence>
<gene>
    <name evidence="2" type="ORF">C9994_07795</name>
</gene>
<feature type="domain" description="Resolvase/invertase-type recombinase catalytic" evidence="1">
    <location>
        <begin position="8"/>
        <end position="146"/>
    </location>
</feature>
<protein>
    <recommendedName>
        <fullName evidence="1">Resolvase/invertase-type recombinase catalytic domain-containing protein</fullName>
    </recommendedName>
</protein>
<comment type="caution">
    <text evidence="2">The sequence shown here is derived from an EMBL/GenBank/DDBJ whole genome shotgun (WGS) entry which is preliminary data.</text>
</comment>
<dbReference type="EMBL" id="PYVU01000055">
    <property type="protein sequence ID" value="PTB96341.1"/>
    <property type="molecule type" value="Genomic_DNA"/>
</dbReference>
<dbReference type="GO" id="GO:0000150">
    <property type="term" value="F:DNA strand exchange activity"/>
    <property type="evidence" value="ECO:0007669"/>
    <property type="project" value="InterPro"/>
</dbReference>
<dbReference type="Pfam" id="PF00239">
    <property type="entry name" value="Resolvase"/>
    <property type="match status" value="1"/>
</dbReference>
<evidence type="ECO:0000313" key="2">
    <source>
        <dbReference type="EMBL" id="PTB96341.1"/>
    </source>
</evidence>
<dbReference type="AlphaFoldDB" id="A0A2T4DR96"/>
<reference evidence="2 3" key="1">
    <citation type="submission" date="2018-03" db="EMBL/GenBank/DDBJ databases">
        <title>Cross-interface Injection: A General Nanoliter Liquid Handling Method Applied to Single Cells Genome Amplification Automated Nanoliter Liquid Handling Applied to Single Cell Multiple Displacement Amplification.</title>
        <authorList>
            <person name="Yun J."/>
            <person name="Xu P."/>
            <person name="Xu J."/>
            <person name="Dai X."/>
            <person name="Wang Y."/>
            <person name="Zheng X."/>
            <person name="Cao C."/>
            <person name="Yi Q."/>
            <person name="Zhu Y."/>
            <person name="Wang L."/>
            <person name="Dong Z."/>
            <person name="Huang Y."/>
            <person name="Huang L."/>
            <person name="Du W."/>
        </authorList>
    </citation>
    <scope>NUCLEOTIDE SEQUENCE [LARGE SCALE GENOMIC DNA]</scope>
    <source>
        <strain evidence="2 3">Z-D1-2</strain>
    </source>
</reference>
<dbReference type="InterPro" id="IPR036162">
    <property type="entry name" value="Resolvase-like_N_sf"/>
</dbReference>
<name>A0A2T4DR96_9BACT</name>